<evidence type="ECO:0000256" key="2">
    <source>
        <dbReference type="ARBA" id="ARBA00022448"/>
    </source>
</evidence>
<comment type="similarity">
    <text evidence="7">Belongs to the TonB-dependent receptor family.</text>
</comment>
<organism evidence="10 11">
    <name type="scientific">Nonlabens dokdonensis</name>
    <dbReference type="NCBI Taxonomy" id="328515"/>
    <lineage>
        <taxon>Bacteria</taxon>
        <taxon>Pseudomonadati</taxon>
        <taxon>Bacteroidota</taxon>
        <taxon>Flavobacteriia</taxon>
        <taxon>Flavobacteriales</taxon>
        <taxon>Flavobacteriaceae</taxon>
        <taxon>Nonlabens</taxon>
    </lineage>
</organism>
<dbReference type="PROSITE" id="PS52016">
    <property type="entry name" value="TONB_DEPENDENT_REC_3"/>
    <property type="match status" value="1"/>
</dbReference>
<evidence type="ECO:0000259" key="9">
    <source>
        <dbReference type="Pfam" id="PF07715"/>
    </source>
</evidence>
<evidence type="ECO:0000313" key="11">
    <source>
        <dbReference type="Proteomes" id="UP000248584"/>
    </source>
</evidence>
<comment type="subcellular location">
    <subcellularLocation>
        <location evidence="1 7">Cell outer membrane</location>
        <topology evidence="1 7">Multi-pass membrane protein</topology>
    </subcellularLocation>
</comment>
<accession>A0ABX5Q0H6</accession>
<protein>
    <submittedName>
        <fullName evidence="10">TonB-linked SusC/RagA family outer membrane protein</fullName>
    </submittedName>
</protein>
<dbReference type="Pfam" id="PF07715">
    <property type="entry name" value="Plug"/>
    <property type="match status" value="1"/>
</dbReference>
<keyword evidence="6 7" id="KW-0998">Cell outer membrane</keyword>
<gene>
    <name evidence="10" type="ORF">LX97_00364</name>
</gene>
<comment type="caution">
    <text evidence="10">The sequence shown here is derived from an EMBL/GenBank/DDBJ whole genome shotgun (WGS) entry which is preliminary data.</text>
</comment>
<sequence>MKTKLNGILTLLLALVVQVAFAQQTVTGKVTGPDGDEIIGATVLIKGTSTFASTDFNGNFTIQASPEDTLVISYTGYDTQEILVGNQTSINVNMQNNSLAEIVITGSVFDVGEERENGVSSMGTQELAATVGPVSIDRAMQGQMSGVNVVANSPAPGASANVNVRGAFSPSAGLQNPLYVVDGTYMNAVDVPAINSNNIASLQVLTDASQTALYGSRGANGVVVITTKSAKSGKSEINFNTRYGFTERFPIRVDLMNSRQKLEFENELSGITNAAGNPIGLGRSLTPAEIDAAAATNTNWGDEYYETGITESYNFSITNGTETARNRFSLGYDNDEGIVRGYRGFERISASFKSDVNVTKKFNIGYTVNGSYSERDDPRDRNNVQSIFQSELRNNPYETLFITDADGNQIISPGGVNGPLNGLVNYQALDEVLNTQQQVRNLRLFGSGFAEYFIQDNLKVRTQFGAVYDRRQSENFLRPAARLNQFIGNPGGTKNDNSIDDLDYNWRNEITYGKSFGVHDIKVTAASEYQSENFYRISLSSQGFPNNFQNTQNLASLITQDGFTDRSRVTRTGLLGVVNYTYDNKYSFNGYVRRDGSSRTGFNNQYGTFFGASGSWNIHKESFMEDVDFVKGLVLTGSYGTLGDDSVLGLYSNFTTISTAGSYGFDNAAIPSTTIANPDVTWETNEKINVGLAFQLLQGSRLRGKVDLFQDTRKDFIFQDDFSEEAGSFTGFNNFGDSRVQGVEIDLSYDILRDPEGLNLTVFGNATFIDAEITSLAVEEEFTGYAGGQVIAREGLEPFTHYLVRYAGVNPANGEALYLDANGDLTNIFSAQNAVAIEDKSPLPSLYGGFGFRADYKGFDLATNFNYTYGNYIYNLQAANMYDASQWQSNRFVGASNFWRQPGDTNVLARPTTAGIETGTTQFLQDGSYLAFRNLTLGYTFNEDQLGKTGVKSLRVYAQGQNLAIWSNFEGNPEVGVGSSENAATINGAVYINNYPQVQSWSFGVDFRF</sequence>
<dbReference type="InterPro" id="IPR012910">
    <property type="entry name" value="Plug_dom"/>
</dbReference>
<evidence type="ECO:0000256" key="5">
    <source>
        <dbReference type="ARBA" id="ARBA00023136"/>
    </source>
</evidence>
<dbReference type="RefSeq" id="WP_015361174.1">
    <property type="nucleotide sequence ID" value="NZ_QKZR01000001.1"/>
</dbReference>
<evidence type="ECO:0000313" key="10">
    <source>
        <dbReference type="EMBL" id="PZX43364.1"/>
    </source>
</evidence>
<feature type="signal peptide" evidence="8">
    <location>
        <begin position="1"/>
        <end position="22"/>
    </location>
</feature>
<dbReference type="Gene3D" id="2.40.170.20">
    <property type="entry name" value="TonB-dependent receptor, beta-barrel domain"/>
    <property type="match status" value="1"/>
</dbReference>
<feature type="chain" id="PRO_5045147326" evidence="8">
    <location>
        <begin position="23"/>
        <end position="1009"/>
    </location>
</feature>
<dbReference type="Pfam" id="PF13715">
    <property type="entry name" value="CarbopepD_reg_2"/>
    <property type="match status" value="1"/>
</dbReference>
<keyword evidence="11" id="KW-1185">Reference proteome</keyword>
<dbReference type="InterPro" id="IPR036942">
    <property type="entry name" value="Beta-barrel_TonB_sf"/>
</dbReference>
<dbReference type="NCBIfam" id="TIGR04056">
    <property type="entry name" value="OMP_RagA_SusC"/>
    <property type="match status" value="1"/>
</dbReference>
<dbReference type="SUPFAM" id="SSF49464">
    <property type="entry name" value="Carboxypeptidase regulatory domain-like"/>
    <property type="match status" value="1"/>
</dbReference>
<keyword evidence="2 7" id="KW-0813">Transport</keyword>
<dbReference type="Gene3D" id="2.170.130.10">
    <property type="entry name" value="TonB-dependent receptor, plug domain"/>
    <property type="match status" value="1"/>
</dbReference>
<reference evidence="10 11" key="1">
    <citation type="submission" date="2018-06" db="EMBL/GenBank/DDBJ databases">
        <title>Genomic Encyclopedia of Archaeal and Bacterial Type Strains, Phase II (KMG-II): from individual species to whole genera.</title>
        <authorList>
            <person name="Goeker M."/>
        </authorList>
    </citation>
    <scope>NUCLEOTIDE SEQUENCE [LARGE SCALE GENOMIC DNA]</scope>
    <source>
        <strain evidence="10 11">DSM 17205</strain>
    </source>
</reference>
<keyword evidence="3 7" id="KW-1134">Transmembrane beta strand</keyword>
<keyword evidence="5 7" id="KW-0472">Membrane</keyword>
<dbReference type="InterPro" id="IPR023997">
    <property type="entry name" value="TonB-dep_OMP_SusC/RagA_CS"/>
</dbReference>
<dbReference type="EMBL" id="QKZR01000001">
    <property type="protein sequence ID" value="PZX43364.1"/>
    <property type="molecule type" value="Genomic_DNA"/>
</dbReference>
<dbReference type="InterPro" id="IPR023996">
    <property type="entry name" value="TonB-dep_OMP_SusC/RagA"/>
</dbReference>
<dbReference type="Proteomes" id="UP000248584">
    <property type="component" value="Unassembled WGS sequence"/>
</dbReference>
<dbReference type="Gene3D" id="2.60.40.1120">
    <property type="entry name" value="Carboxypeptidase-like, regulatory domain"/>
    <property type="match status" value="1"/>
</dbReference>
<dbReference type="InterPro" id="IPR008969">
    <property type="entry name" value="CarboxyPept-like_regulatory"/>
</dbReference>
<name>A0ABX5Q0H6_9FLAO</name>
<keyword evidence="4 7" id="KW-0812">Transmembrane</keyword>
<feature type="domain" description="TonB-dependent receptor plug" evidence="9">
    <location>
        <begin position="118"/>
        <end position="222"/>
    </location>
</feature>
<evidence type="ECO:0000256" key="6">
    <source>
        <dbReference type="ARBA" id="ARBA00023237"/>
    </source>
</evidence>
<evidence type="ECO:0000256" key="1">
    <source>
        <dbReference type="ARBA" id="ARBA00004571"/>
    </source>
</evidence>
<evidence type="ECO:0000256" key="8">
    <source>
        <dbReference type="SAM" id="SignalP"/>
    </source>
</evidence>
<evidence type="ECO:0000256" key="4">
    <source>
        <dbReference type="ARBA" id="ARBA00022692"/>
    </source>
</evidence>
<dbReference type="InterPro" id="IPR037066">
    <property type="entry name" value="Plug_dom_sf"/>
</dbReference>
<keyword evidence="8" id="KW-0732">Signal</keyword>
<evidence type="ECO:0000256" key="7">
    <source>
        <dbReference type="PROSITE-ProRule" id="PRU01360"/>
    </source>
</evidence>
<dbReference type="SUPFAM" id="SSF56935">
    <property type="entry name" value="Porins"/>
    <property type="match status" value="1"/>
</dbReference>
<evidence type="ECO:0000256" key="3">
    <source>
        <dbReference type="ARBA" id="ARBA00022452"/>
    </source>
</evidence>
<dbReference type="InterPro" id="IPR039426">
    <property type="entry name" value="TonB-dep_rcpt-like"/>
</dbReference>
<dbReference type="NCBIfam" id="TIGR04057">
    <property type="entry name" value="SusC_RagA_signa"/>
    <property type="match status" value="1"/>
</dbReference>
<proteinExistence type="inferred from homology"/>